<comment type="caution">
    <text evidence="2">The sequence shown here is derived from an EMBL/GenBank/DDBJ whole genome shotgun (WGS) entry which is preliminary data.</text>
</comment>
<accession>A0A9P6XRK1</accession>
<evidence type="ECO:0000313" key="2">
    <source>
        <dbReference type="EMBL" id="KAG1531030.1"/>
    </source>
</evidence>
<dbReference type="Proteomes" id="UP000740926">
    <property type="component" value="Unassembled WGS sequence"/>
</dbReference>
<name>A0A9P6XRK1_9FUNG</name>
<feature type="compositionally biased region" description="Basic residues" evidence="1">
    <location>
        <begin position="8"/>
        <end position="25"/>
    </location>
</feature>
<feature type="region of interest" description="Disordered" evidence="1">
    <location>
        <begin position="82"/>
        <end position="112"/>
    </location>
</feature>
<dbReference type="EMBL" id="JAANIU010011440">
    <property type="protein sequence ID" value="KAG1531030.1"/>
    <property type="molecule type" value="Genomic_DNA"/>
</dbReference>
<proteinExistence type="predicted"/>
<evidence type="ECO:0000256" key="1">
    <source>
        <dbReference type="SAM" id="MobiDB-lite"/>
    </source>
</evidence>
<reference evidence="2 3" key="1">
    <citation type="journal article" date="2020" name="Microb. Genom.">
        <title>Genetic diversity of clinical and environmental Mucorales isolates obtained from an investigation of mucormycosis cases among solid organ transplant recipients.</title>
        <authorList>
            <person name="Nguyen M.H."/>
            <person name="Kaul D."/>
            <person name="Muto C."/>
            <person name="Cheng S.J."/>
            <person name="Richter R.A."/>
            <person name="Bruno V.M."/>
            <person name="Liu G."/>
            <person name="Beyhan S."/>
            <person name="Sundermann A.J."/>
            <person name="Mounaud S."/>
            <person name="Pasculle A.W."/>
            <person name="Nierman W.C."/>
            <person name="Driscoll E."/>
            <person name="Cumbie R."/>
            <person name="Clancy C.J."/>
            <person name="Dupont C.L."/>
        </authorList>
    </citation>
    <scope>NUCLEOTIDE SEQUENCE [LARGE SCALE GENOMIC DNA]</scope>
    <source>
        <strain evidence="2 3">GL24</strain>
    </source>
</reference>
<feature type="region of interest" description="Disordered" evidence="1">
    <location>
        <begin position="1"/>
        <end position="28"/>
    </location>
</feature>
<gene>
    <name evidence="2" type="ORF">G6F50_016937</name>
</gene>
<protein>
    <submittedName>
        <fullName evidence="2">Uncharacterized protein</fullName>
    </submittedName>
</protein>
<keyword evidence="3" id="KW-1185">Reference proteome</keyword>
<organism evidence="2 3">
    <name type="scientific">Rhizopus delemar</name>
    <dbReference type="NCBI Taxonomy" id="936053"/>
    <lineage>
        <taxon>Eukaryota</taxon>
        <taxon>Fungi</taxon>
        <taxon>Fungi incertae sedis</taxon>
        <taxon>Mucoromycota</taxon>
        <taxon>Mucoromycotina</taxon>
        <taxon>Mucoromycetes</taxon>
        <taxon>Mucorales</taxon>
        <taxon>Mucorineae</taxon>
        <taxon>Rhizopodaceae</taxon>
        <taxon>Rhizopus</taxon>
    </lineage>
</organism>
<evidence type="ECO:0000313" key="3">
    <source>
        <dbReference type="Proteomes" id="UP000740926"/>
    </source>
</evidence>
<dbReference type="AlphaFoldDB" id="A0A9P6XRK1"/>
<sequence length="126" mass="13489">MRAERTGAPRRAHRRTAAAHAHQHHTIGTQRRSLALQACHGGIGLALGAEAHRGCRFQLRDFLGAGRRRRIDLHLGRVDRRAGTAQHHLGRTGTTGGGQQHGRQRGPTNVHGITPAGLVAIIGGPL</sequence>